<organism evidence="2 3">
    <name type="scientific">Prorocentrum cordatum</name>
    <dbReference type="NCBI Taxonomy" id="2364126"/>
    <lineage>
        <taxon>Eukaryota</taxon>
        <taxon>Sar</taxon>
        <taxon>Alveolata</taxon>
        <taxon>Dinophyceae</taxon>
        <taxon>Prorocentrales</taxon>
        <taxon>Prorocentraceae</taxon>
        <taxon>Prorocentrum</taxon>
    </lineage>
</organism>
<proteinExistence type="predicted"/>
<dbReference type="EMBL" id="CAUYUJ010003670">
    <property type="protein sequence ID" value="CAK0806236.1"/>
    <property type="molecule type" value="Genomic_DNA"/>
</dbReference>
<dbReference type="Proteomes" id="UP001189429">
    <property type="component" value="Unassembled WGS sequence"/>
</dbReference>
<protein>
    <submittedName>
        <fullName evidence="2">Uncharacterized protein</fullName>
    </submittedName>
</protein>
<feature type="region of interest" description="Disordered" evidence="1">
    <location>
        <begin position="322"/>
        <end position="361"/>
    </location>
</feature>
<feature type="compositionally biased region" description="Gly residues" evidence="1">
    <location>
        <begin position="351"/>
        <end position="361"/>
    </location>
</feature>
<keyword evidence="3" id="KW-1185">Reference proteome</keyword>
<name>A0ABN9QMN7_9DINO</name>
<evidence type="ECO:0000256" key="1">
    <source>
        <dbReference type="SAM" id="MobiDB-lite"/>
    </source>
</evidence>
<feature type="compositionally biased region" description="Polar residues" evidence="1">
    <location>
        <begin position="241"/>
        <end position="251"/>
    </location>
</feature>
<evidence type="ECO:0000313" key="3">
    <source>
        <dbReference type="Proteomes" id="UP001189429"/>
    </source>
</evidence>
<evidence type="ECO:0000313" key="2">
    <source>
        <dbReference type="EMBL" id="CAK0806236.1"/>
    </source>
</evidence>
<reference evidence="2" key="1">
    <citation type="submission" date="2023-10" db="EMBL/GenBank/DDBJ databases">
        <authorList>
            <person name="Chen Y."/>
            <person name="Shah S."/>
            <person name="Dougan E. K."/>
            <person name="Thang M."/>
            <person name="Chan C."/>
        </authorList>
    </citation>
    <scope>NUCLEOTIDE SEQUENCE [LARGE SCALE GENOMIC DNA]</scope>
</reference>
<sequence length="361" mass="37154">MRVPDGEIVWCVSERDALGAGPALAALEAALSAPLVRCSNESAFVRWLFAQPRGAVAPSAILVAGWRECKPCMGAIAAARSGDSSSLRPDKTRPVLPRASPDGAGLVNVAVGAMVVIVLEGSSQRRHALGWINSPERDPLVLMRIVEQFDELEAALHELSGKLGLRLRRGPSPGAHPGPPAAAQLRAPAEQQRQPQPLGPRAASTAASPSSSSGPPVASAAGSRSRNGAPPAASARAVQGQPCSPNPSRSTPGGLRAASAGATRGQPWNRRTMTTGSPPVAPWILQRRRRGAFGEGAGSAASLLAARDTSEYVWRRGVPGASARPARRCPLAPRSSDGARALRHAPSRPPVGGGGAGVRCC</sequence>
<comment type="caution">
    <text evidence="2">The sequence shown here is derived from an EMBL/GenBank/DDBJ whole genome shotgun (WGS) entry which is preliminary data.</text>
</comment>
<feature type="compositionally biased region" description="Low complexity" evidence="1">
    <location>
        <begin position="181"/>
        <end position="229"/>
    </location>
</feature>
<gene>
    <name evidence="2" type="ORF">PCOR1329_LOCUS12545</name>
</gene>
<feature type="region of interest" description="Disordered" evidence="1">
    <location>
        <begin position="167"/>
        <end position="280"/>
    </location>
</feature>
<accession>A0ABN9QMN7</accession>
<feature type="compositionally biased region" description="Low complexity" evidence="1">
    <location>
        <begin position="322"/>
        <end position="336"/>
    </location>
</feature>